<evidence type="ECO:0000256" key="3">
    <source>
        <dbReference type="ARBA" id="ARBA00022692"/>
    </source>
</evidence>
<dbReference type="Pfam" id="PF02656">
    <property type="entry name" value="DUF202"/>
    <property type="match status" value="1"/>
</dbReference>
<accession>A0A7K1USB0</accession>
<evidence type="ECO:0000313" key="9">
    <source>
        <dbReference type="Proteomes" id="UP000466794"/>
    </source>
</evidence>
<evidence type="ECO:0000256" key="2">
    <source>
        <dbReference type="ARBA" id="ARBA00022475"/>
    </source>
</evidence>
<proteinExistence type="predicted"/>
<keyword evidence="2" id="KW-1003">Cell membrane</keyword>
<feature type="transmembrane region" description="Helical" evidence="6">
    <location>
        <begin position="24"/>
        <end position="44"/>
    </location>
</feature>
<keyword evidence="5 6" id="KW-0472">Membrane</keyword>
<dbReference type="PANTHER" id="PTHR34187:SF2">
    <property type="entry name" value="DUF202 DOMAIN-CONTAINING PROTEIN"/>
    <property type="match status" value="1"/>
</dbReference>
<sequence length="116" mass="12168">MPVDGPEPTAPIDYRFTLANERTFLAWIRTALGLLAGGVAVQSLAEQFSTPGFRRAIAACCAGLAVMLASVAHQRWRRVEAAMRRGDHLPDSTLAPLLALGVTVVALAAGTAVVVS</sequence>
<feature type="domain" description="DUF202" evidence="7">
    <location>
        <begin position="15"/>
        <end position="81"/>
    </location>
</feature>
<reference evidence="8 9" key="1">
    <citation type="submission" date="2019-12" db="EMBL/GenBank/DDBJ databases">
        <title>Nocardia sp. nov. ET3-3 isolated from soil.</title>
        <authorList>
            <person name="Kanchanasin P."/>
            <person name="Tanasupawat S."/>
            <person name="Yuki M."/>
            <person name="Kudo T."/>
        </authorList>
    </citation>
    <scope>NUCLEOTIDE SEQUENCE [LARGE SCALE GENOMIC DNA]</scope>
    <source>
        <strain evidence="8 9">ET3-3</strain>
    </source>
</reference>
<keyword evidence="4 6" id="KW-1133">Transmembrane helix</keyword>
<gene>
    <name evidence="8" type="ORF">GPX89_08225</name>
</gene>
<comment type="caution">
    <text evidence="8">The sequence shown here is derived from an EMBL/GenBank/DDBJ whole genome shotgun (WGS) entry which is preliminary data.</text>
</comment>
<evidence type="ECO:0000256" key="1">
    <source>
        <dbReference type="ARBA" id="ARBA00004651"/>
    </source>
</evidence>
<dbReference type="AlphaFoldDB" id="A0A7K1USB0"/>
<keyword evidence="3 6" id="KW-0812">Transmembrane</keyword>
<protein>
    <submittedName>
        <fullName evidence="8">DUF202 domain-containing protein</fullName>
    </submittedName>
</protein>
<organism evidence="8 9">
    <name type="scientific">Nocardia terrae</name>
    <dbReference type="NCBI Taxonomy" id="2675851"/>
    <lineage>
        <taxon>Bacteria</taxon>
        <taxon>Bacillati</taxon>
        <taxon>Actinomycetota</taxon>
        <taxon>Actinomycetes</taxon>
        <taxon>Mycobacteriales</taxon>
        <taxon>Nocardiaceae</taxon>
        <taxon>Nocardia</taxon>
    </lineage>
</organism>
<feature type="transmembrane region" description="Helical" evidence="6">
    <location>
        <begin position="94"/>
        <end position="115"/>
    </location>
</feature>
<evidence type="ECO:0000313" key="8">
    <source>
        <dbReference type="EMBL" id="MVU77233.1"/>
    </source>
</evidence>
<dbReference type="Proteomes" id="UP000466794">
    <property type="component" value="Unassembled WGS sequence"/>
</dbReference>
<dbReference type="GO" id="GO:0005886">
    <property type="term" value="C:plasma membrane"/>
    <property type="evidence" value="ECO:0007669"/>
    <property type="project" value="UniProtKB-SubCell"/>
</dbReference>
<name>A0A7K1USB0_9NOCA</name>
<evidence type="ECO:0000256" key="6">
    <source>
        <dbReference type="SAM" id="Phobius"/>
    </source>
</evidence>
<dbReference type="PANTHER" id="PTHR34187">
    <property type="entry name" value="FGR18P"/>
    <property type="match status" value="1"/>
</dbReference>
<dbReference type="InterPro" id="IPR052053">
    <property type="entry name" value="IM_YidH-like"/>
</dbReference>
<evidence type="ECO:0000256" key="5">
    <source>
        <dbReference type="ARBA" id="ARBA00023136"/>
    </source>
</evidence>
<comment type="subcellular location">
    <subcellularLocation>
        <location evidence="1">Cell membrane</location>
        <topology evidence="1">Multi-pass membrane protein</topology>
    </subcellularLocation>
</comment>
<evidence type="ECO:0000256" key="4">
    <source>
        <dbReference type="ARBA" id="ARBA00022989"/>
    </source>
</evidence>
<dbReference type="InterPro" id="IPR003807">
    <property type="entry name" value="DUF202"/>
</dbReference>
<evidence type="ECO:0000259" key="7">
    <source>
        <dbReference type="Pfam" id="PF02656"/>
    </source>
</evidence>
<keyword evidence="9" id="KW-1185">Reference proteome</keyword>
<dbReference type="EMBL" id="WRPP01000001">
    <property type="protein sequence ID" value="MVU77233.1"/>
    <property type="molecule type" value="Genomic_DNA"/>
</dbReference>
<feature type="transmembrane region" description="Helical" evidence="6">
    <location>
        <begin position="56"/>
        <end position="74"/>
    </location>
</feature>